<gene>
    <name evidence="3" type="primary">LOC116304527</name>
</gene>
<feature type="transmembrane region" description="Helical" evidence="1">
    <location>
        <begin position="300"/>
        <end position="318"/>
    </location>
</feature>
<name>A0A6P8IT21_ACTTE</name>
<keyword evidence="1" id="KW-0812">Transmembrane</keyword>
<protein>
    <submittedName>
        <fullName evidence="3">Ceramide phosphoethanolamine synthase-like</fullName>
    </submittedName>
</protein>
<evidence type="ECO:0000313" key="2">
    <source>
        <dbReference type="Proteomes" id="UP000515163"/>
    </source>
</evidence>
<reference evidence="3" key="1">
    <citation type="submission" date="2025-08" db="UniProtKB">
        <authorList>
            <consortium name="RefSeq"/>
        </authorList>
    </citation>
    <scope>IDENTIFICATION</scope>
    <source>
        <tissue evidence="3">Tentacle</tissue>
    </source>
</reference>
<proteinExistence type="predicted"/>
<dbReference type="InParanoid" id="A0A6P8IT21"/>
<dbReference type="KEGG" id="aten:116304527"/>
<dbReference type="OrthoDB" id="10253254at2759"/>
<feature type="transmembrane region" description="Helical" evidence="1">
    <location>
        <begin position="156"/>
        <end position="177"/>
    </location>
</feature>
<keyword evidence="2" id="KW-1185">Reference proteome</keyword>
<accession>A0A6P8IT21</accession>
<organism evidence="2 3">
    <name type="scientific">Actinia tenebrosa</name>
    <name type="common">Australian red waratah sea anemone</name>
    <dbReference type="NCBI Taxonomy" id="6105"/>
    <lineage>
        <taxon>Eukaryota</taxon>
        <taxon>Metazoa</taxon>
        <taxon>Cnidaria</taxon>
        <taxon>Anthozoa</taxon>
        <taxon>Hexacorallia</taxon>
        <taxon>Actiniaria</taxon>
        <taxon>Actiniidae</taxon>
        <taxon>Actinia</taxon>
    </lineage>
</organism>
<dbReference type="AlphaFoldDB" id="A0A6P8IT21"/>
<keyword evidence="1" id="KW-1133">Transmembrane helix</keyword>
<evidence type="ECO:0000313" key="3">
    <source>
        <dbReference type="RefSeq" id="XP_031570134.1"/>
    </source>
</evidence>
<keyword evidence="1" id="KW-0472">Membrane</keyword>
<feature type="transmembrane region" description="Helical" evidence="1">
    <location>
        <begin position="7"/>
        <end position="28"/>
    </location>
</feature>
<dbReference type="RefSeq" id="XP_031570134.1">
    <property type="nucleotide sequence ID" value="XM_031714274.1"/>
</dbReference>
<evidence type="ECO:0000256" key="1">
    <source>
        <dbReference type="SAM" id="Phobius"/>
    </source>
</evidence>
<sequence length="335" mass="38474">MAGCEESFGFYFIFVLLTYLLWMDLSFFDELAVYGSNYNSTVASKMMFPVKSVKLRMTEHIDHYINLPLMELSEEKLGISSIPGITPNVISAFHFFCAVISCKFAISEHLAFRRIGCVIYEFRNQLDLLDGVVYRAQAHKKTFVSGWGSSGYLVDAAMDFGGGLLMAFSLGVFLHRFPPLKKVRIRKDVEAGVGLLSEHYPTKPEKTTYSFVHVDRRTITITVLMAVIQVIGRSGFWDHFVRSYHELLELPNPHYPKELQAEVLNYRSTWLVMWLWKISSADAFFQFTLLAMLFDKSWVWLKMVFYIGWFQIAGVIALSQLHLMEVRAYLNAAAL</sequence>
<dbReference type="GeneID" id="116304527"/>
<dbReference type="Proteomes" id="UP000515163">
    <property type="component" value="Unplaced"/>
</dbReference>